<organism evidence="10 11">
    <name type="scientific">Vigna mungo</name>
    <name type="common">Black gram</name>
    <name type="synonym">Phaseolus mungo</name>
    <dbReference type="NCBI Taxonomy" id="3915"/>
    <lineage>
        <taxon>Eukaryota</taxon>
        <taxon>Viridiplantae</taxon>
        <taxon>Streptophyta</taxon>
        <taxon>Embryophyta</taxon>
        <taxon>Tracheophyta</taxon>
        <taxon>Spermatophyta</taxon>
        <taxon>Magnoliopsida</taxon>
        <taxon>eudicotyledons</taxon>
        <taxon>Gunneridae</taxon>
        <taxon>Pentapetalae</taxon>
        <taxon>rosids</taxon>
        <taxon>fabids</taxon>
        <taxon>Fabales</taxon>
        <taxon>Fabaceae</taxon>
        <taxon>Papilionoideae</taxon>
        <taxon>50 kb inversion clade</taxon>
        <taxon>NPAAA clade</taxon>
        <taxon>indigoferoid/millettioid clade</taxon>
        <taxon>Phaseoleae</taxon>
        <taxon>Vigna</taxon>
    </lineage>
</organism>
<accession>A0AAQ3MWJ2</accession>
<dbReference type="PROSITE" id="PS50090">
    <property type="entry name" value="MYB_LIKE"/>
    <property type="match status" value="1"/>
</dbReference>
<dbReference type="GO" id="GO:0003677">
    <property type="term" value="F:DNA binding"/>
    <property type="evidence" value="ECO:0007669"/>
    <property type="project" value="UniProtKB-KW"/>
</dbReference>
<dbReference type="Proteomes" id="UP001374535">
    <property type="component" value="Chromosome 9"/>
</dbReference>
<dbReference type="PROSITE" id="PS51294">
    <property type="entry name" value="HTH_MYB"/>
    <property type="match status" value="1"/>
</dbReference>
<evidence type="ECO:0000259" key="9">
    <source>
        <dbReference type="PROSITE" id="PS51294"/>
    </source>
</evidence>
<sequence>MVLKNHPKKPKEEKKVSFFCIGYLAGRIKVSQEKERAIEPSKHDDPDGGAKDCPVKKGGVRSQLRKPFILPPRTFSQKTIEGFNTCSLTYTWEDTLVATNRSYGKAFGLQRKMRSFWITSPNMVMDVGVQSPNLLRCGKSCRLRWINYLRPDLKRGAFSQEEENMIIELHAVLGNRWSQIAAQLPGRTDNEIKNLWNSCLKKKLRQRSIDPNTHKPLSEVEKDKDMPPSTDKTNQKASLGSNEVSLVDQPAKALPSSERYPLEVSTSSTQELFLDRFGATCHDNTCRPSDVVGPYFSFHHFNYGTTNIGLSANPNASLSFVPPSTSSDLNNSTITSSMLHSIFPTHVKLQSNDNPSISSDAVQNWESNNTNKSNASIQFQSSTNFLENTWGVAESAKVNINKDSQVPLQTEQEDLKWSEYLNTPFILGNTPENQIQTSQSIYSEVKPETGFITDESCTSWHHPPPAFQLSDIYSKNLQRFSVTFGQTL</sequence>
<feature type="compositionally biased region" description="Polar residues" evidence="7">
    <location>
        <begin position="230"/>
        <end position="244"/>
    </location>
</feature>
<dbReference type="AlphaFoldDB" id="A0AAQ3MWJ2"/>
<evidence type="ECO:0000259" key="8">
    <source>
        <dbReference type="PROSITE" id="PS50090"/>
    </source>
</evidence>
<evidence type="ECO:0000256" key="7">
    <source>
        <dbReference type="SAM" id="MobiDB-lite"/>
    </source>
</evidence>
<evidence type="ECO:0000256" key="6">
    <source>
        <dbReference type="ARBA" id="ARBA00023242"/>
    </source>
</evidence>
<evidence type="ECO:0000256" key="1">
    <source>
        <dbReference type="ARBA" id="ARBA00004123"/>
    </source>
</evidence>
<evidence type="ECO:0000256" key="2">
    <source>
        <dbReference type="ARBA" id="ARBA00022737"/>
    </source>
</evidence>
<dbReference type="InterPro" id="IPR009057">
    <property type="entry name" value="Homeodomain-like_sf"/>
</dbReference>
<dbReference type="InterPro" id="IPR051953">
    <property type="entry name" value="Plant_SW-associated_TFs"/>
</dbReference>
<evidence type="ECO:0000256" key="5">
    <source>
        <dbReference type="ARBA" id="ARBA00023163"/>
    </source>
</evidence>
<gene>
    <name evidence="10" type="ORF">V8G54_030483</name>
</gene>
<dbReference type="SUPFAM" id="SSF46689">
    <property type="entry name" value="Homeodomain-like"/>
    <property type="match status" value="1"/>
</dbReference>
<keyword evidence="6" id="KW-0539">Nucleus</keyword>
<dbReference type="GO" id="GO:0005634">
    <property type="term" value="C:nucleus"/>
    <property type="evidence" value="ECO:0007669"/>
    <property type="project" value="UniProtKB-SubCell"/>
</dbReference>
<name>A0AAQ3MWJ2_VIGMU</name>
<keyword evidence="3" id="KW-0805">Transcription regulation</keyword>
<feature type="domain" description="HTH myb-type" evidence="9">
    <location>
        <begin position="150"/>
        <end position="204"/>
    </location>
</feature>
<dbReference type="PANTHER" id="PTHR47997:SF75">
    <property type="entry name" value="MYB DOMAIN PROTEIN 55"/>
    <property type="match status" value="1"/>
</dbReference>
<keyword evidence="4" id="KW-0238">DNA-binding</keyword>
<dbReference type="InterPro" id="IPR017930">
    <property type="entry name" value="Myb_dom"/>
</dbReference>
<evidence type="ECO:0000313" key="10">
    <source>
        <dbReference type="EMBL" id="WVY98332.1"/>
    </source>
</evidence>
<feature type="region of interest" description="Disordered" evidence="7">
    <location>
        <begin position="207"/>
        <end position="261"/>
    </location>
</feature>
<evidence type="ECO:0000256" key="3">
    <source>
        <dbReference type="ARBA" id="ARBA00023015"/>
    </source>
</evidence>
<dbReference type="CDD" id="cd00167">
    <property type="entry name" value="SANT"/>
    <property type="match status" value="1"/>
</dbReference>
<dbReference type="InterPro" id="IPR001005">
    <property type="entry name" value="SANT/Myb"/>
</dbReference>
<dbReference type="EMBL" id="CP144692">
    <property type="protein sequence ID" value="WVY98332.1"/>
    <property type="molecule type" value="Genomic_DNA"/>
</dbReference>
<dbReference type="FunFam" id="1.10.10.60:FF:000221">
    <property type="entry name" value="MYB transcription factor"/>
    <property type="match status" value="1"/>
</dbReference>
<feature type="compositionally biased region" description="Basic and acidic residues" evidence="7">
    <location>
        <begin position="34"/>
        <end position="55"/>
    </location>
</feature>
<comment type="subcellular location">
    <subcellularLocation>
        <location evidence="1">Nucleus</location>
    </subcellularLocation>
</comment>
<dbReference type="Pfam" id="PF00249">
    <property type="entry name" value="Myb_DNA-binding"/>
    <property type="match status" value="1"/>
</dbReference>
<keyword evidence="2" id="KW-0677">Repeat</keyword>
<keyword evidence="5" id="KW-0804">Transcription</keyword>
<feature type="domain" description="Myb-like" evidence="8">
    <location>
        <begin position="150"/>
        <end position="200"/>
    </location>
</feature>
<evidence type="ECO:0000313" key="11">
    <source>
        <dbReference type="Proteomes" id="UP001374535"/>
    </source>
</evidence>
<feature type="compositionally biased region" description="Basic and acidic residues" evidence="7">
    <location>
        <begin position="212"/>
        <end position="226"/>
    </location>
</feature>
<dbReference type="PANTHER" id="PTHR47997">
    <property type="entry name" value="MYB DOMAIN PROTEIN 55"/>
    <property type="match status" value="1"/>
</dbReference>
<dbReference type="Gene3D" id="1.10.10.60">
    <property type="entry name" value="Homeodomain-like"/>
    <property type="match status" value="2"/>
</dbReference>
<keyword evidence="11" id="KW-1185">Reference proteome</keyword>
<evidence type="ECO:0000256" key="4">
    <source>
        <dbReference type="ARBA" id="ARBA00023125"/>
    </source>
</evidence>
<dbReference type="SMART" id="SM00717">
    <property type="entry name" value="SANT"/>
    <property type="match status" value="1"/>
</dbReference>
<feature type="region of interest" description="Disordered" evidence="7">
    <location>
        <begin position="34"/>
        <end position="60"/>
    </location>
</feature>
<protein>
    <submittedName>
        <fullName evidence="10">Uncharacterized protein</fullName>
    </submittedName>
</protein>
<proteinExistence type="predicted"/>
<reference evidence="10 11" key="1">
    <citation type="journal article" date="2023" name="Life. Sci Alliance">
        <title>Evolutionary insights into 3D genome organization and epigenetic landscape of Vigna mungo.</title>
        <authorList>
            <person name="Junaid A."/>
            <person name="Singh B."/>
            <person name="Bhatia S."/>
        </authorList>
    </citation>
    <scope>NUCLEOTIDE SEQUENCE [LARGE SCALE GENOMIC DNA]</scope>
    <source>
        <strain evidence="10">Urdbean</strain>
    </source>
</reference>